<dbReference type="AlphaFoldDB" id="A0A2L2YVX6"/>
<keyword evidence="1 2" id="KW-0694">RNA-binding</keyword>
<accession>A0A2L2YVX6</accession>
<dbReference type="SUPFAM" id="SSF54928">
    <property type="entry name" value="RNA-binding domain, RBD"/>
    <property type="match status" value="1"/>
</dbReference>
<dbReference type="OrthoDB" id="79941at2759"/>
<dbReference type="GO" id="GO:0003729">
    <property type="term" value="F:mRNA binding"/>
    <property type="evidence" value="ECO:0007669"/>
    <property type="project" value="TreeGrafter"/>
</dbReference>
<dbReference type="GO" id="GO:0005634">
    <property type="term" value="C:nucleus"/>
    <property type="evidence" value="ECO:0007669"/>
    <property type="project" value="TreeGrafter"/>
</dbReference>
<sequence>MRTTKISVGNLPENAHNVELQELFEKYEEVKECDIVKNYAFDHMSSEEEAKTAIEALYNIDFLGSKISVERSLCYVRQRPGSGG</sequence>
<dbReference type="PANTHER" id="PTHR48025:SF1">
    <property type="entry name" value="RRM DOMAIN-CONTAINING PROTEIN"/>
    <property type="match status" value="1"/>
</dbReference>
<evidence type="ECO:0000313" key="4">
    <source>
        <dbReference type="EMBL" id="LAA12177.1"/>
    </source>
</evidence>
<dbReference type="Gene3D" id="3.30.70.330">
    <property type="match status" value="1"/>
</dbReference>
<organism evidence="4">
    <name type="scientific">Parasteatoda tepidariorum</name>
    <name type="common">Common house spider</name>
    <name type="synonym">Achaearanea tepidariorum</name>
    <dbReference type="NCBI Taxonomy" id="114398"/>
    <lineage>
        <taxon>Eukaryota</taxon>
        <taxon>Metazoa</taxon>
        <taxon>Ecdysozoa</taxon>
        <taxon>Arthropoda</taxon>
        <taxon>Chelicerata</taxon>
        <taxon>Arachnida</taxon>
        <taxon>Araneae</taxon>
        <taxon>Araneomorphae</taxon>
        <taxon>Entelegynae</taxon>
        <taxon>Araneoidea</taxon>
        <taxon>Theridiidae</taxon>
        <taxon>Parasteatoda</taxon>
    </lineage>
</organism>
<evidence type="ECO:0000256" key="1">
    <source>
        <dbReference type="ARBA" id="ARBA00022884"/>
    </source>
</evidence>
<evidence type="ECO:0000256" key="2">
    <source>
        <dbReference type="PROSITE-ProRule" id="PRU00176"/>
    </source>
</evidence>
<dbReference type="EMBL" id="IAAA01063788">
    <property type="protein sequence ID" value="LAA12177.1"/>
    <property type="molecule type" value="mRNA"/>
</dbReference>
<dbReference type="PANTHER" id="PTHR48025">
    <property type="entry name" value="OS02G0815200 PROTEIN"/>
    <property type="match status" value="1"/>
</dbReference>
<evidence type="ECO:0000259" key="3">
    <source>
        <dbReference type="PROSITE" id="PS50102"/>
    </source>
</evidence>
<dbReference type="SMART" id="SM00360">
    <property type="entry name" value="RRM"/>
    <property type="match status" value="1"/>
</dbReference>
<dbReference type="InterPro" id="IPR050502">
    <property type="entry name" value="Euk_RNA-bind_prot"/>
</dbReference>
<dbReference type="Pfam" id="PF00076">
    <property type="entry name" value="RRM_1"/>
    <property type="match status" value="1"/>
</dbReference>
<dbReference type="PROSITE" id="PS50102">
    <property type="entry name" value="RRM"/>
    <property type="match status" value="1"/>
</dbReference>
<proteinExistence type="evidence at transcript level"/>
<protein>
    <submittedName>
        <fullName evidence="4">RNA-binding protein 4.1</fullName>
    </submittedName>
</protein>
<name>A0A2L2YVX6_PARTP</name>
<reference evidence="4" key="1">
    <citation type="journal article" date="2016" name="Mol. Ecol. Resour.">
        <title>Evaluation of the impact of RNA preservation methods of spiders for de novo transcriptome assembly.</title>
        <authorList>
            <person name="Kono N."/>
            <person name="Nakamura H."/>
            <person name="Ito Y."/>
            <person name="Tomita M."/>
            <person name="Arakawa K."/>
        </authorList>
    </citation>
    <scope>NUCLEOTIDE SEQUENCE</scope>
    <source>
        <tissue evidence="4">Whole body</tissue>
    </source>
</reference>
<dbReference type="InterPro" id="IPR012677">
    <property type="entry name" value="Nucleotide-bd_a/b_plait_sf"/>
</dbReference>
<dbReference type="InterPro" id="IPR000504">
    <property type="entry name" value="RRM_dom"/>
</dbReference>
<dbReference type="InterPro" id="IPR035979">
    <property type="entry name" value="RBD_domain_sf"/>
</dbReference>
<feature type="domain" description="RRM" evidence="3">
    <location>
        <begin position="4"/>
        <end position="74"/>
    </location>
</feature>